<dbReference type="GO" id="GO:0016887">
    <property type="term" value="F:ATP hydrolysis activity"/>
    <property type="evidence" value="ECO:0007669"/>
    <property type="project" value="InterPro"/>
</dbReference>
<dbReference type="PANTHER" id="PTHR42711">
    <property type="entry name" value="ABC TRANSPORTER ATP-BINDING PROTEIN"/>
    <property type="match status" value="1"/>
</dbReference>
<keyword evidence="3" id="KW-0547">Nucleotide-binding</keyword>
<dbReference type="PROSITE" id="PS50893">
    <property type="entry name" value="ABC_TRANSPORTER_2"/>
    <property type="match status" value="1"/>
</dbReference>
<evidence type="ECO:0000313" key="7">
    <source>
        <dbReference type="EMBL" id="TFC83774.1"/>
    </source>
</evidence>
<dbReference type="GO" id="GO:0005886">
    <property type="term" value="C:plasma membrane"/>
    <property type="evidence" value="ECO:0007669"/>
    <property type="project" value="UniProtKB-SubCell"/>
</dbReference>
<dbReference type="InterPro" id="IPR050763">
    <property type="entry name" value="ABC_transporter_ATP-binding"/>
</dbReference>
<comment type="subcellular location">
    <subcellularLocation>
        <location evidence="1">Cell membrane</location>
        <topology evidence="1">Peripheral membrane protein</topology>
    </subcellularLocation>
</comment>
<evidence type="ECO:0000256" key="2">
    <source>
        <dbReference type="ARBA" id="ARBA00022448"/>
    </source>
</evidence>
<evidence type="ECO:0000256" key="3">
    <source>
        <dbReference type="ARBA" id="ARBA00022741"/>
    </source>
</evidence>
<gene>
    <name evidence="7" type="ORF">E3T23_01710</name>
</gene>
<dbReference type="GO" id="GO:0046677">
    <property type="term" value="P:response to antibiotic"/>
    <property type="evidence" value="ECO:0007669"/>
    <property type="project" value="UniProtKB-KW"/>
</dbReference>
<dbReference type="Pfam" id="PF00005">
    <property type="entry name" value="ABC_tran"/>
    <property type="match status" value="1"/>
</dbReference>
<protein>
    <submittedName>
        <fullName evidence="7">ATP-binding cassette domain-containing protein</fullName>
    </submittedName>
</protein>
<dbReference type="InterPro" id="IPR027417">
    <property type="entry name" value="P-loop_NTPase"/>
</dbReference>
<keyword evidence="8" id="KW-1185">Reference proteome</keyword>
<dbReference type="SUPFAM" id="SSF52540">
    <property type="entry name" value="P-loop containing nucleoside triphosphate hydrolases"/>
    <property type="match status" value="1"/>
</dbReference>
<keyword evidence="5" id="KW-0046">Antibiotic resistance</keyword>
<dbReference type="InterPro" id="IPR003593">
    <property type="entry name" value="AAA+_ATPase"/>
</dbReference>
<dbReference type="OrthoDB" id="9804819at2"/>
<evidence type="ECO:0000256" key="4">
    <source>
        <dbReference type="ARBA" id="ARBA00022840"/>
    </source>
</evidence>
<proteinExistence type="predicted"/>
<name>A0A4V3IIT8_9MICO</name>
<keyword evidence="4 7" id="KW-0067">ATP-binding</keyword>
<dbReference type="SMART" id="SM00382">
    <property type="entry name" value="AAA"/>
    <property type="match status" value="1"/>
</dbReference>
<reference evidence="7 8" key="1">
    <citation type="submission" date="2019-03" db="EMBL/GenBank/DDBJ databases">
        <title>Genomics of glacier-inhabiting Cryobacterium strains.</title>
        <authorList>
            <person name="Liu Q."/>
            <person name="Xin Y.-H."/>
        </authorList>
    </citation>
    <scope>NUCLEOTIDE SEQUENCE [LARGE SCALE GENOMIC DNA]</scope>
    <source>
        <strain evidence="7 8">TMT2-48-2</strain>
    </source>
</reference>
<organism evidence="7 8">
    <name type="scientific">Cryobacterium cheniae</name>
    <dbReference type="NCBI Taxonomy" id="1259262"/>
    <lineage>
        <taxon>Bacteria</taxon>
        <taxon>Bacillati</taxon>
        <taxon>Actinomycetota</taxon>
        <taxon>Actinomycetes</taxon>
        <taxon>Micrococcales</taxon>
        <taxon>Microbacteriaceae</taxon>
        <taxon>Cryobacterium</taxon>
    </lineage>
</organism>
<dbReference type="InterPro" id="IPR003439">
    <property type="entry name" value="ABC_transporter-like_ATP-bd"/>
</dbReference>
<dbReference type="Gene3D" id="3.40.50.300">
    <property type="entry name" value="P-loop containing nucleotide triphosphate hydrolases"/>
    <property type="match status" value="1"/>
</dbReference>
<comment type="caution">
    <text evidence="7">The sequence shown here is derived from an EMBL/GenBank/DDBJ whole genome shotgun (WGS) entry which is preliminary data.</text>
</comment>
<dbReference type="AlphaFoldDB" id="A0A4V3IIT8"/>
<sequence length="335" mass="35858">MTISNTLSIAELTKRYRGRSGVQANDGITFNVSPGSVVGLLGHNGAGKTTLVNQIVGLVRPDAGSIHIDGIDAIAKPNLARQLVSIQAQANVPITGLTPRLAIELVARIRGISKPDARRRTQHLLDVLQLGEWADTPSQKVSGGIARLTSFAMTAVAPGRLVVLDEPTNDVDPVRRRLLWEQIRALADNGAALLLVTHNVREAERVVDHLVVLEQGKVIAAGTPASLTAHLHGALTFEVNVSPDTTIVWPATLERAPHPSGGLEQVRMTGTVRPAHAAEFVHWAQAQVDGGRIEHYALAPASLEDAYLQFVSKNTATATVRKEPTFTPALTKERA</sequence>
<dbReference type="PANTHER" id="PTHR42711:SF19">
    <property type="entry name" value="DOXORUBICIN RESISTANCE ATP-BINDING PROTEIN DRRA"/>
    <property type="match status" value="1"/>
</dbReference>
<evidence type="ECO:0000256" key="5">
    <source>
        <dbReference type="ARBA" id="ARBA00023251"/>
    </source>
</evidence>
<evidence type="ECO:0000313" key="8">
    <source>
        <dbReference type="Proteomes" id="UP000298433"/>
    </source>
</evidence>
<dbReference type="Proteomes" id="UP000298433">
    <property type="component" value="Unassembled WGS sequence"/>
</dbReference>
<feature type="domain" description="ABC transporter" evidence="6">
    <location>
        <begin position="7"/>
        <end position="240"/>
    </location>
</feature>
<accession>A0A4V3IIT8</accession>
<dbReference type="RefSeq" id="WP_134368693.1">
    <property type="nucleotide sequence ID" value="NZ_SOGN01000009.1"/>
</dbReference>
<evidence type="ECO:0000259" key="6">
    <source>
        <dbReference type="PROSITE" id="PS50893"/>
    </source>
</evidence>
<evidence type="ECO:0000256" key="1">
    <source>
        <dbReference type="ARBA" id="ARBA00004202"/>
    </source>
</evidence>
<dbReference type="EMBL" id="SOGN01000009">
    <property type="protein sequence ID" value="TFC83774.1"/>
    <property type="molecule type" value="Genomic_DNA"/>
</dbReference>
<dbReference type="GO" id="GO:0005524">
    <property type="term" value="F:ATP binding"/>
    <property type="evidence" value="ECO:0007669"/>
    <property type="project" value="UniProtKB-KW"/>
</dbReference>
<keyword evidence="2" id="KW-0813">Transport</keyword>